<name>A0A1I2WTK9_9BACT</name>
<dbReference type="Proteomes" id="UP000198724">
    <property type="component" value="Unassembled WGS sequence"/>
</dbReference>
<feature type="transmembrane region" description="Helical" evidence="14">
    <location>
        <begin position="381"/>
        <end position="407"/>
    </location>
</feature>
<dbReference type="NCBIfam" id="TIGR01511">
    <property type="entry name" value="ATPase-IB1_Cu"/>
    <property type="match status" value="1"/>
</dbReference>
<dbReference type="InterPro" id="IPR023298">
    <property type="entry name" value="ATPase_P-typ_TM_dom_sf"/>
</dbReference>
<dbReference type="SFLD" id="SFLDS00003">
    <property type="entry name" value="Haloacid_Dehalogenase"/>
    <property type="match status" value="1"/>
</dbReference>
<evidence type="ECO:0000256" key="1">
    <source>
        <dbReference type="ARBA" id="ARBA00004651"/>
    </source>
</evidence>
<keyword evidence="4" id="KW-0813">Transport</keyword>
<dbReference type="Gene3D" id="2.70.150.10">
    <property type="entry name" value="Calcium-transporting ATPase, cytoplasmic transduction domain A"/>
    <property type="match status" value="1"/>
</dbReference>
<dbReference type="NCBIfam" id="TIGR01494">
    <property type="entry name" value="ATPase_P-type"/>
    <property type="match status" value="1"/>
</dbReference>
<evidence type="ECO:0000256" key="6">
    <source>
        <dbReference type="ARBA" id="ARBA00022692"/>
    </source>
</evidence>
<dbReference type="SUPFAM" id="SSF81665">
    <property type="entry name" value="Calcium ATPase, transmembrane domain M"/>
    <property type="match status" value="1"/>
</dbReference>
<dbReference type="PROSITE" id="PS50846">
    <property type="entry name" value="HMA_2"/>
    <property type="match status" value="1"/>
</dbReference>
<dbReference type="InterPro" id="IPR008250">
    <property type="entry name" value="ATPase_P-typ_transduc_dom_A_sf"/>
</dbReference>
<evidence type="ECO:0000256" key="9">
    <source>
        <dbReference type="ARBA" id="ARBA00022840"/>
    </source>
</evidence>
<sequence length="747" mass="80442">MKEMATVKDRKLTKATFPVEGMTCASCANSIQSMLNAREGVAEANVNFAGKTVQVAYDAQEVNPVQLRETVQEIGFDILIEDTTQEELEERQAKSLAALKRKTIIASILAFPVFVLGMFFHDTFTWGNWAMLILTTPILLWAGQRFFTGAWAQAKHGRANMDTLVALSTGIAYVFSVFNTVYPEFFLSRGLMPHVYFEAVAVIIAFILLGKYLEENAKDRSSSAIKKLMGLQPKTVRVLRNGTQMELKIEEVQLGDRVVLLPGERVPVDGEVASGSTYVDESMLSGEPLPVQKNPGDLLYAGTINQKGSVLLVAQKTGGETMLAHIIKLVQEAQGSKAPVQKLVDKIAGIFVPIVLVIALLTFAAWMVFGGEAYLTEALLSTISVLVIACPCALGLATPTAIMVGVGRGAENGILIKDAESLEHAHKVNAVILDKTGTITLGKPSVTDVVWAQDTPGQAHLETLFFSMEAQSEHPIAQAIYTFYKEQGRQAVQPDSFNSLTGLGIEATFAGKRYLAGNEKLLRQQGVVLPEYLLQAAKALQDDAKTAIFFADAAQALAVFAVSDPIKPAAAEGIKALHEAGLEVYMLTGDNRQTAEAVSRQVGIDHFQAELLPNDKAEFVKKLQAEGKVVAMVGDGINDAQALATADVSIAMGQGTDVAMEVAGITLMRSDLTQVAKAVKLSRATVQTIHQNLFWAFFYNVICIPVAAGVLFPFTGFLLSPMVAGAAMALSSVSVVTNSLRLRGKKL</sequence>
<dbReference type="PANTHER" id="PTHR43520">
    <property type="entry name" value="ATP7, ISOFORM B"/>
    <property type="match status" value="1"/>
</dbReference>
<dbReference type="InterPro" id="IPR018303">
    <property type="entry name" value="ATPase_P-typ_P_site"/>
</dbReference>
<dbReference type="Pfam" id="PF00403">
    <property type="entry name" value="HMA"/>
    <property type="match status" value="1"/>
</dbReference>
<dbReference type="InterPro" id="IPR036412">
    <property type="entry name" value="HAD-like_sf"/>
</dbReference>
<dbReference type="InterPro" id="IPR036163">
    <property type="entry name" value="HMA_dom_sf"/>
</dbReference>
<keyword evidence="10" id="KW-1278">Translocase</keyword>
<organism evidence="16 17">
    <name type="scientific">Pontibacter chinhatensis</name>
    <dbReference type="NCBI Taxonomy" id="1436961"/>
    <lineage>
        <taxon>Bacteria</taxon>
        <taxon>Pseudomonadati</taxon>
        <taxon>Bacteroidota</taxon>
        <taxon>Cytophagia</taxon>
        <taxon>Cytophagales</taxon>
        <taxon>Hymenobacteraceae</taxon>
        <taxon>Pontibacter</taxon>
    </lineage>
</organism>
<evidence type="ECO:0000256" key="13">
    <source>
        <dbReference type="ARBA" id="ARBA00023136"/>
    </source>
</evidence>
<dbReference type="InterPro" id="IPR006121">
    <property type="entry name" value="HMA_dom"/>
</dbReference>
<reference evidence="17" key="1">
    <citation type="submission" date="2016-10" db="EMBL/GenBank/DDBJ databases">
        <authorList>
            <person name="Varghese N."/>
            <person name="Submissions S."/>
        </authorList>
    </citation>
    <scope>NUCLEOTIDE SEQUENCE [LARGE SCALE GENOMIC DNA]</scope>
    <source>
        <strain evidence="17">LP51</strain>
    </source>
</reference>
<dbReference type="SFLD" id="SFLDG00002">
    <property type="entry name" value="C1.7:_P-type_atpase_like"/>
    <property type="match status" value="1"/>
</dbReference>
<dbReference type="InterPro" id="IPR001757">
    <property type="entry name" value="P_typ_ATPase"/>
</dbReference>
<dbReference type="GO" id="GO:0005886">
    <property type="term" value="C:plasma membrane"/>
    <property type="evidence" value="ECO:0007669"/>
    <property type="project" value="UniProtKB-SubCell"/>
</dbReference>
<keyword evidence="6 14" id="KW-0812">Transmembrane</keyword>
<dbReference type="PANTHER" id="PTHR43520:SF8">
    <property type="entry name" value="P-TYPE CU(+) TRANSPORTER"/>
    <property type="match status" value="1"/>
</dbReference>
<keyword evidence="8 14" id="KW-0547">Nucleotide-binding</keyword>
<evidence type="ECO:0000256" key="4">
    <source>
        <dbReference type="ARBA" id="ARBA00022448"/>
    </source>
</evidence>
<evidence type="ECO:0000313" key="16">
    <source>
        <dbReference type="EMBL" id="SFH04037.1"/>
    </source>
</evidence>
<dbReference type="NCBIfam" id="TIGR01525">
    <property type="entry name" value="ATPase-IB_hvy"/>
    <property type="match status" value="1"/>
</dbReference>
<feature type="transmembrane region" description="Helical" evidence="14">
    <location>
        <begin position="126"/>
        <end position="143"/>
    </location>
</feature>
<dbReference type="Gene3D" id="3.40.50.1000">
    <property type="entry name" value="HAD superfamily/HAD-like"/>
    <property type="match status" value="1"/>
</dbReference>
<dbReference type="GO" id="GO:0005507">
    <property type="term" value="F:copper ion binding"/>
    <property type="evidence" value="ECO:0007669"/>
    <property type="project" value="TreeGrafter"/>
</dbReference>
<keyword evidence="7 14" id="KW-0479">Metal-binding</keyword>
<dbReference type="STRING" id="1436961.SAMN05421739_105171"/>
<feature type="transmembrane region" description="Helical" evidence="14">
    <location>
        <begin position="693"/>
        <end position="712"/>
    </location>
</feature>
<keyword evidence="12" id="KW-0406">Ion transport</keyword>
<evidence type="ECO:0000256" key="2">
    <source>
        <dbReference type="ARBA" id="ARBA00006024"/>
    </source>
</evidence>
<evidence type="ECO:0000256" key="8">
    <source>
        <dbReference type="ARBA" id="ARBA00022741"/>
    </source>
</evidence>
<gene>
    <name evidence="16" type="ORF">SAMN05421739_105171</name>
</gene>
<keyword evidence="9 14" id="KW-0067">ATP-binding</keyword>
<evidence type="ECO:0000256" key="3">
    <source>
        <dbReference type="ARBA" id="ARBA00012517"/>
    </source>
</evidence>
<comment type="subcellular location">
    <subcellularLocation>
        <location evidence="1">Cell membrane</location>
        <topology evidence="1">Multi-pass membrane protein</topology>
    </subcellularLocation>
</comment>
<dbReference type="GO" id="GO:0055070">
    <property type="term" value="P:copper ion homeostasis"/>
    <property type="evidence" value="ECO:0007669"/>
    <property type="project" value="TreeGrafter"/>
</dbReference>
<dbReference type="AlphaFoldDB" id="A0A1I2WTK9"/>
<dbReference type="InterPro" id="IPR027256">
    <property type="entry name" value="P-typ_ATPase_IB"/>
</dbReference>
<dbReference type="FunFam" id="3.40.50.1000:FF:000020">
    <property type="entry name" value="Probable cation-transporting P-type ATPase"/>
    <property type="match status" value="1"/>
</dbReference>
<feature type="transmembrane region" description="Helical" evidence="14">
    <location>
        <begin position="164"/>
        <end position="182"/>
    </location>
</feature>
<dbReference type="Gene3D" id="3.40.1110.10">
    <property type="entry name" value="Calcium-transporting ATPase, cytoplasmic domain N"/>
    <property type="match status" value="1"/>
</dbReference>
<dbReference type="GO" id="GO:0016887">
    <property type="term" value="F:ATP hydrolysis activity"/>
    <property type="evidence" value="ECO:0007669"/>
    <property type="project" value="InterPro"/>
</dbReference>
<dbReference type="GO" id="GO:0060003">
    <property type="term" value="P:copper ion export"/>
    <property type="evidence" value="ECO:0007669"/>
    <property type="project" value="UniProtKB-ARBA"/>
</dbReference>
<dbReference type="PROSITE" id="PS01047">
    <property type="entry name" value="HMA_1"/>
    <property type="match status" value="1"/>
</dbReference>
<dbReference type="CDD" id="cd00371">
    <property type="entry name" value="HMA"/>
    <property type="match status" value="1"/>
</dbReference>
<dbReference type="PRINTS" id="PR00119">
    <property type="entry name" value="CATATPASE"/>
</dbReference>
<dbReference type="FunFam" id="2.70.150.10:FF:000020">
    <property type="entry name" value="Copper-exporting P-type ATPase A"/>
    <property type="match status" value="1"/>
</dbReference>
<evidence type="ECO:0000256" key="5">
    <source>
        <dbReference type="ARBA" id="ARBA00022475"/>
    </source>
</evidence>
<dbReference type="InterPro" id="IPR023214">
    <property type="entry name" value="HAD_sf"/>
</dbReference>
<dbReference type="PROSITE" id="PS00154">
    <property type="entry name" value="ATPASE_E1_E2"/>
    <property type="match status" value="1"/>
</dbReference>
<evidence type="ECO:0000256" key="11">
    <source>
        <dbReference type="ARBA" id="ARBA00022989"/>
    </source>
</evidence>
<dbReference type="InterPro" id="IPR023299">
    <property type="entry name" value="ATPase_P-typ_cyto_dom_N"/>
</dbReference>
<feature type="domain" description="HMA" evidence="15">
    <location>
        <begin position="13"/>
        <end position="79"/>
    </location>
</feature>
<dbReference type="GO" id="GO:0005524">
    <property type="term" value="F:ATP binding"/>
    <property type="evidence" value="ECO:0007669"/>
    <property type="project" value="UniProtKB-UniRule"/>
</dbReference>
<evidence type="ECO:0000313" key="17">
    <source>
        <dbReference type="Proteomes" id="UP000198724"/>
    </source>
</evidence>
<protein>
    <recommendedName>
        <fullName evidence="3">P-type Cu(+) transporter</fullName>
        <ecNumber evidence="3">7.2.2.8</ecNumber>
    </recommendedName>
</protein>
<dbReference type="SUPFAM" id="SSF81653">
    <property type="entry name" value="Calcium ATPase, transduction domain A"/>
    <property type="match status" value="1"/>
</dbReference>
<feature type="transmembrane region" description="Helical" evidence="14">
    <location>
        <begin position="103"/>
        <end position="120"/>
    </location>
</feature>
<keyword evidence="5 14" id="KW-1003">Cell membrane</keyword>
<dbReference type="Pfam" id="PF00122">
    <property type="entry name" value="E1-E2_ATPase"/>
    <property type="match status" value="1"/>
</dbReference>
<evidence type="ECO:0000256" key="7">
    <source>
        <dbReference type="ARBA" id="ARBA00022723"/>
    </source>
</evidence>
<dbReference type="Gene3D" id="3.30.70.100">
    <property type="match status" value="1"/>
</dbReference>
<comment type="similarity">
    <text evidence="2 14">Belongs to the cation transport ATPase (P-type) (TC 3.A.3) family. Type IB subfamily.</text>
</comment>
<dbReference type="GO" id="GO:0140581">
    <property type="term" value="F:P-type monovalent copper transporter activity"/>
    <property type="evidence" value="ECO:0007669"/>
    <property type="project" value="UniProtKB-EC"/>
</dbReference>
<dbReference type="InterPro" id="IPR059000">
    <property type="entry name" value="ATPase_P-type_domA"/>
</dbReference>
<feature type="transmembrane region" description="Helical" evidence="14">
    <location>
        <begin position="194"/>
        <end position="213"/>
    </location>
</feature>
<dbReference type="CDD" id="cd02094">
    <property type="entry name" value="P-type_ATPase_Cu-like"/>
    <property type="match status" value="1"/>
</dbReference>
<evidence type="ECO:0000256" key="14">
    <source>
        <dbReference type="RuleBase" id="RU362081"/>
    </source>
</evidence>
<dbReference type="EC" id="7.2.2.8" evidence="3"/>
<dbReference type="GO" id="GO:0043682">
    <property type="term" value="F:P-type divalent copper transporter activity"/>
    <property type="evidence" value="ECO:0007669"/>
    <property type="project" value="TreeGrafter"/>
</dbReference>
<keyword evidence="17" id="KW-1185">Reference proteome</keyword>
<evidence type="ECO:0000256" key="10">
    <source>
        <dbReference type="ARBA" id="ARBA00022967"/>
    </source>
</evidence>
<dbReference type="InterPro" id="IPR044492">
    <property type="entry name" value="P_typ_ATPase_HD_dom"/>
</dbReference>
<dbReference type="PROSITE" id="PS01229">
    <property type="entry name" value="COF_2"/>
    <property type="match status" value="1"/>
</dbReference>
<accession>A0A1I2WTK9</accession>
<dbReference type="SUPFAM" id="SSF56784">
    <property type="entry name" value="HAD-like"/>
    <property type="match status" value="1"/>
</dbReference>
<dbReference type="EMBL" id="FOOT01000005">
    <property type="protein sequence ID" value="SFH04037.1"/>
    <property type="molecule type" value="Genomic_DNA"/>
</dbReference>
<keyword evidence="11 14" id="KW-1133">Transmembrane helix</keyword>
<dbReference type="SUPFAM" id="SSF55008">
    <property type="entry name" value="HMA, heavy metal-associated domain"/>
    <property type="match status" value="1"/>
</dbReference>
<evidence type="ECO:0000256" key="12">
    <source>
        <dbReference type="ARBA" id="ARBA00023065"/>
    </source>
</evidence>
<feature type="transmembrane region" description="Helical" evidence="14">
    <location>
        <begin position="718"/>
        <end position="740"/>
    </location>
</feature>
<dbReference type="InterPro" id="IPR017969">
    <property type="entry name" value="Heavy-metal-associated_CS"/>
</dbReference>
<dbReference type="FunFam" id="3.30.70.100:FF:000005">
    <property type="entry name" value="Copper-exporting P-type ATPase A"/>
    <property type="match status" value="1"/>
</dbReference>
<dbReference type="Pfam" id="PF00702">
    <property type="entry name" value="Hydrolase"/>
    <property type="match status" value="1"/>
</dbReference>
<dbReference type="PRINTS" id="PR00943">
    <property type="entry name" value="CUATPASE"/>
</dbReference>
<proteinExistence type="inferred from homology"/>
<feature type="transmembrane region" description="Helical" evidence="14">
    <location>
        <begin position="347"/>
        <end position="369"/>
    </location>
</feature>
<dbReference type="SFLD" id="SFLDF00027">
    <property type="entry name" value="p-type_atpase"/>
    <property type="match status" value="1"/>
</dbReference>
<evidence type="ECO:0000259" key="15">
    <source>
        <dbReference type="PROSITE" id="PS50846"/>
    </source>
</evidence>
<keyword evidence="13 14" id="KW-0472">Membrane</keyword>